<feature type="transmembrane region" description="Helical" evidence="1">
    <location>
        <begin position="429"/>
        <end position="450"/>
    </location>
</feature>
<dbReference type="AlphaFoldDB" id="A0A328CDD7"/>
<dbReference type="GO" id="GO:0005886">
    <property type="term" value="C:plasma membrane"/>
    <property type="evidence" value="ECO:0007669"/>
    <property type="project" value="TreeGrafter"/>
</dbReference>
<organism evidence="2 3">
    <name type="scientific">Lujinxingia litoralis</name>
    <dbReference type="NCBI Taxonomy" id="2211119"/>
    <lineage>
        <taxon>Bacteria</taxon>
        <taxon>Deltaproteobacteria</taxon>
        <taxon>Bradymonadales</taxon>
        <taxon>Lujinxingiaceae</taxon>
        <taxon>Lujinxingia</taxon>
    </lineage>
</organism>
<dbReference type="SUPFAM" id="SSF82866">
    <property type="entry name" value="Multidrug efflux transporter AcrB transmembrane domain"/>
    <property type="match status" value="2"/>
</dbReference>
<dbReference type="RefSeq" id="WP_111728563.1">
    <property type="nucleotide sequence ID" value="NZ_QHKO01000001.1"/>
</dbReference>
<dbReference type="Gene3D" id="3.30.70.1440">
    <property type="entry name" value="Multidrug efflux transporter AcrB pore domain"/>
    <property type="match status" value="1"/>
</dbReference>
<feature type="transmembrane region" description="Helical" evidence="1">
    <location>
        <begin position="12"/>
        <end position="30"/>
    </location>
</feature>
<dbReference type="OrthoDB" id="9759330at2"/>
<name>A0A328CDD7_9DELT</name>
<protein>
    <submittedName>
        <fullName evidence="2">Multidrug transporter AcrB</fullName>
    </submittedName>
</protein>
<keyword evidence="1" id="KW-1133">Transmembrane helix</keyword>
<proteinExistence type="predicted"/>
<feature type="transmembrane region" description="Helical" evidence="1">
    <location>
        <begin position="991"/>
        <end position="1014"/>
    </location>
</feature>
<evidence type="ECO:0000256" key="1">
    <source>
        <dbReference type="SAM" id="Phobius"/>
    </source>
</evidence>
<dbReference type="GO" id="GO:0042910">
    <property type="term" value="F:xenobiotic transmembrane transporter activity"/>
    <property type="evidence" value="ECO:0007669"/>
    <property type="project" value="TreeGrafter"/>
</dbReference>
<evidence type="ECO:0000313" key="3">
    <source>
        <dbReference type="Proteomes" id="UP000249169"/>
    </source>
</evidence>
<feature type="transmembrane region" description="Helical" evidence="1">
    <location>
        <begin position="332"/>
        <end position="351"/>
    </location>
</feature>
<dbReference type="SUPFAM" id="SSF82693">
    <property type="entry name" value="Multidrug efflux transporter AcrB pore domain, PN1, PN2, PC1 and PC2 subdomains"/>
    <property type="match status" value="3"/>
</dbReference>
<feature type="transmembrane region" description="Helical" evidence="1">
    <location>
        <begin position="358"/>
        <end position="378"/>
    </location>
</feature>
<keyword evidence="1" id="KW-0472">Membrane</keyword>
<dbReference type="PRINTS" id="PR00702">
    <property type="entry name" value="ACRIFLAVINRP"/>
</dbReference>
<accession>A0A328CDD7</accession>
<feature type="transmembrane region" description="Helical" evidence="1">
    <location>
        <begin position="862"/>
        <end position="881"/>
    </location>
</feature>
<feature type="transmembrane region" description="Helical" evidence="1">
    <location>
        <begin position="888"/>
        <end position="908"/>
    </location>
</feature>
<dbReference type="Gene3D" id="3.30.70.1320">
    <property type="entry name" value="Multidrug efflux transporter AcrB pore domain like"/>
    <property type="match status" value="1"/>
</dbReference>
<reference evidence="2 3" key="1">
    <citation type="submission" date="2018-05" db="EMBL/GenBank/DDBJ databases">
        <title>Lujinxingia marina gen. nov. sp. nov., a new facultative anaerobic member of the class Deltaproteobacteria, and proposal of Lujinxingaceae fam. nov.</title>
        <authorList>
            <person name="Li C.-M."/>
        </authorList>
    </citation>
    <scope>NUCLEOTIDE SEQUENCE [LARGE SCALE GENOMIC DNA]</scope>
    <source>
        <strain evidence="2 3">B210</strain>
    </source>
</reference>
<evidence type="ECO:0000313" key="2">
    <source>
        <dbReference type="EMBL" id="RAL25391.1"/>
    </source>
</evidence>
<feature type="transmembrane region" description="Helical" evidence="1">
    <location>
        <begin position="532"/>
        <end position="551"/>
    </location>
</feature>
<feature type="transmembrane region" description="Helical" evidence="1">
    <location>
        <begin position="914"/>
        <end position="938"/>
    </location>
</feature>
<dbReference type="Gene3D" id="1.20.1640.10">
    <property type="entry name" value="Multidrug efflux transporter AcrB transmembrane domain"/>
    <property type="match status" value="2"/>
</dbReference>
<feature type="transmembrane region" description="Helical" evidence="1">
    <location>
        <begin position="959"/>
        <end position="979"/>
    </location>
</feature>
<dbReference type="InterPro" id="IPR001036">
    <property type="entry name" value="Acrflvin-R"/>
</dbReference>
<dbReference type="PANTHER" id="PTHR32063">
    <property type="match status" value="1"/>
</dbReference>
<dbReference type="PANTHER" id="PTHR32063:SF0">
    <property type="entry name" value="SWARMING MOTILITY PROTEIN SWRC"/>
    <property type="match status" value="1"/>
</dbReference>
<dbReference type="SUPFAM" id="SSF82714">
    <property type="entry name" value="Multidrug efflux transporter AcrB TolC docking domain, DN and DC subdomains"/>
    <property type="match status" value="2"/>
</dbReference>
<dbReference type="Proteomes" id="UP000249169">
    <property type="component" value="Unassembled WGS sequence"/>
</dbReference>
<dbReference type="Gene3D" id="3.30.2090.10">
    <property type="entry name" value="Multidrug efflux transporter AcrB TolC docking domain, DN and DC subdomains"/>
    <property type="match status" value="2"/>
</dbReference>
<feature type="transmembrane region" description="Helical" evidence="1">
    <location>
        <begin position="456"/>
        <end position="479"/>
    </location>
</feature>
<gene>
    <name evidence="2" type="ORF">DL240_04050</name>
</gene>
<dbReference type="EMBL" id="QHKO01000001">
    <property type="protein sequence ID" value="RAL25391.1"/>
    <property type="molecule type" value="Genomic_DNA"/>
</dbReference>
<keyword evidence="1" id="KW-0812">Transmembrane</keyword>
<comment type="caution">
    <text evidence="2">The sequence shown here is derived from an EMBL/GenBank/DDBJ whole genome shotgun (WGS) entry which is preliminary data.</text>
</comment>
<dbReference type="InterPro" id="IPR027463">
    <property type="entry name" value="AcrB_DN_DC_subdom"/>
</dbReference>
<feature type="transmembrane region" description="Helical" evidence="1">
    <location>
        <begin position="384"/>
        <end position="408"/>
    </location>
</feature>
<keyword evidence="3" id="KW-1185">Reference proteome</keyword>
<sequence length="1029" mass="111086">MNIFRLAVMRPIATSMVFIAIMVFGIYSYIKLPVDLFPEVESPIISVITSYEGAGALEVERNVTEHLESVLGTTPDLLEVTSTSLDNFSVVTLEFNSGANMDEATNNVRDRLGRAEFLLPEDADDPILQKFDASAIPVVVYAVTAEESFPELEQLIDDLIVNPINRISGVGDVSVTGAPSREVQVVLDPERLRAYNLDIPQIAQALQAENISSPAGRVDLGNESYNLRVNTEFRSVEDIGGVIVANFQGRQVTLDQVATIREGFADEDAISRVNGRQGLTFAVQKQSEANTVEVSERVLAAMPAIIDTLPDDVELTMIIDTSEFIVSAIDNLSSVLFYAVVFVVLVVLIFLRQWRATIVIAATIPVSLIVGFIYLTLVGSTLNMISLSSLSIALGMVVDDAIVVLENIMQHIERGSTPREAAIHGTGEVGVAVIATTLTVVAVFLPLTFLEGMTGVWFGQLGAIVVVTVVTSTVAALTLTPMMGSLLMKPVDEGPGGGPLRALSRGINAGLSALERLYGATLRVAVRYRKTTMLVAMLTFAGSVALVPRVGTEFMPISDDGFVTVSGELETSRSLEYTSEVVGRLEAQITEAIPELKRINSTSGTSGSMFGGVGGGKNEFQLRMELIDQDDRERSVFEVADQIRGIMAGVPEVVTSTVTSGNSGGAGSAQPVAVEIRGFDLEQTTALANDLAEHMKGIEGIRDVGLSRGESRPEFEIIFDRERLSDFGLSSAQVAQVVRGNVAGQTATIFRREGDEYDVVLRYAESERGSLEQIRDMTINAPTGARVRIQDLGEIKEFMVPPNIERIDRERMLTVSAGIEGRALNLVMEDVAEWVDAQELPPQIAITYGGDFQEQQESFQDLFLILALSLILVYLVMAGQFESLKEPFVIMFSIPFAFTGVILALLLTDTPLSVIGLIGAIILVGIVVKNAIVLIDYIKLLQGRGLSIFDAIVEGSMSRLRPVLMTTLTTILAMIPLALEIGEGAELWKPMAISVIGGLTFSTVVTLIIVPVLYGMFERNAVTRTGGLS</sequence>
<dbReference type="Gene3D" id="3.30.70.1430">
    <property type="entry name" value="Multidrug efflux transporter AcrB pore domain"/>
    <property type="match status" value="2"/>
</dbReference>
<dbReference type="Pfam" id="PF00873">
    <property type="entry name" value="ACR_tran"/>
    <property type="match status" value="1"/>
</dbReference>